<dbReference type="EMBL" id="MT143994">
    <property type="protein sequence ID" value="QJA45645.1"/>
    <property type="molecule type" value="Genomic_DNA"/>
</dbReference>
<dbReference type="AlphaFoldDB" id="A0A6H1ZEG0"/>
<evidence type="ECO:0000313" key="2">
    <source>
        <dbReference type="EMBL" id="QJH96204.1"/>
    </source>
</evidence>
<gene>
    <name evidence="1" type="ORF">TM448A00264_0023</name>
    <name evidence="2" type="ORF">TM448B00655_0007</name>
</gene>
<dbReference type="EMBL" id="MT144643">
    <property type="protein sequence ID" value="QJH96204.1"/>
    <property type="molecule type" value="Genomic_DNA"/>
</dbReference>
<evidence type="ECO:0000313" key="1">
    <source>
        <dbReference type="EMBL" id="QJA45645.1"/>
    </source>
</evidence>
<organism evidence="1">
    <name type="scientific">viral metagenome</name>
    <dbReference type="NCBI Taxonomy" id="1070528"/>
    <lineage>
        <taxon>unclassified sequences</taxon>
        <taxon>metagenomes</taxon>
        <taxon>organismal metagenomes</taxon>
    </lineage>
</organism>
<reference evidence="1" key="1">
    <citation type="submission" date="2020-03" db="EMBL/GenBank/DDBJ databases">
        <title>The deep terrestrial virosphere.</title>
        <authorList>
            <person name="Holmfeldt K."/>
            <person name="Nilsson E."/>
            <person name="Simone D."/>
            <person name="Lopez-Fernandez M."/>
            <person name="Wu X."/>
            <person name="de Brujin I."/>
            <person name="Lundin D."/>
            <person name="Andersson A."/>
            <person name="Bertilsson S."/>
            <person name="Dopson M."/>
        </authorList>
    </citation>
    <scope>NUCLEOTIDE SEQUENCE</scope>
    <source>
        <strain evidence="1">TM448A00264</strain>
        <strain evidence="2">TM448B00655</strain>
    </source>
</reference>
<protein>
    <submittedName>
        <fullName evidence="1">Uncharacterized protein</fullName>
    </submittedName>
</protein>
<sequence>MISTRYKINLACQVLAPLATVIARTAKDEATQAWAHDLELEANSVLFALAQPKPPSAKMCIHRIKVALSNYPMSHKKQADQLRALFSALVEE</sequence>
<proteinExistence type="predicted"/>
<name>A0A6H1ZEG0_9ZZZZ</name>
<accession>A0A6H1ZEG0</accession>